<comment type="subunit">
    <text evidence="19">Component of the cbb3-type cytochrome c oxidase.</text>
</comment>
<feature type="binding site" description="covalent" evidence="21">
    <location>
        <position position="124"/>
    </location>
    <ligand>
        <name>heme c</name>
        <dbReference type="ChEBI" id="CHEBI:61717"/>
        <label>1</label>
    </ligand>
</feature>
<keyword evidence="17 19" id="KW-0406">Ion transport</keyword>
<evidence type="ECO:0000256" key="13">
    <source>
        <dbReference type="ARBA" id="ARBA00022982"/>
    </source>
</evidence>
<evidence type="ECO:0000256" key="1">
    <source>
        <dbReference type="ARBA" id="ARBA00004533"/>
    </source>
</evidence>
<feature type="domain" description="Cytochrome c" evidence="23">
    <location>
        <begin position="111"/>
        <end position="201"/>
    </location>
</feature>
<protein>
    <recommendedName>
        <fullName evidence="19">Cbb3-type cytochrome c oxidase subunit</fullName>
    </recommendedName>
</protein>
<dbReference type="InterPro" id="IPR008168">
    <property type="entry name" value="Cyt_C_IC"/>
</dbReference>
<evidence type="ECO:0000256" key="21">
    <source>
        <dbReference type="PIRSR" id="PIRSR000006-2"/>
    </source>
</evidence>
<comment type="caution">
    <text evidence="24">The sequence shown here is derived from an EMBL/GenBank/DDBJ whole genome shotgun (WGS) entry which is preliminary data.</text>
</comment>
<organism evidence="24 25">
    <name type="scientific">Kangsaoukella pontilimi</name>
    <dbReference type="NCBI Taxonomy" id="2691042"/>
    <lineage>
        <taxon>Bacteria</taxon>
        <taxon>Pseudomonadati</taxon>
        <taxon>Pseudomonadota</taxon>
        <taxon>Alphaproteobacteria</taxon>
        <taxon>Rhodobacterales</taxon>
        <taxon>Paracoccaceae</taxon>
        <taxon>Kangsaoukella</taxon>
    </lineage>
</organism>
<comment type="similarity">
    <text evidence="3 19">Belongs to the CcoP / FixP family.</text>
</comment>
<keyword evidence="15 19" id="KW-0560">Oxidoreductase</keyword>
<dbReference type="InterPro" id="IPR036909">
    <property type="entry name" value="Cyt_c-like_dom_sf"/>
</dbReference>
<evidence type="ECO:0000256" key="9">
    <source>
        <dbReference type="ARBA" id="ARBA00022692"/>
    </source>
</evidence>
<dbReference type="EMBL" id="WUPT01000003">
    <property type="protein sequence ID" value="MXQ09453.1"/>
    <property type="molecule type" value="Genomic_DNA"/>
</dbReference>
<keyword evidence="14 22" id="KW-1133">Transmembrane helix</keyword>
<dbReference type="Proteomes" id="UP000480350">
    <property type="component" value="Unassembled WGS sequence"/>
</dbReference>
<keyword evidence="6 19" id="KW-0997">Cell inner membrane</keyword>
<evidence type="ECO:0000256" key="7">
    <source>
        <dbReference type="ARBA" id="ARBA00022617"/>
    </source>
</evidence>
<dbReference type="Pfam" id="PF13442">
    <property type="entry name" value="Cytochrome_CBB3"/>
    <property type="match status" value="1"/>
</dbReference>
<keyword evidence="5 19" id="KW-1003">Cell membrane</keyword>
<reference evidence="24 25" key="1">
    <citation type="submission" date="2019-12" db="EMBL/GenBank/DDBJ databases">
        <authorList>
            <person name="Lee S.D."/>
        </authorList>
    </citation>
    <scope>NUCLEOTIDE SEQUENCE [LARGE SCALE GENOMIC DNA]</scope>
    <source>
        <strain evidence="24 25">GH1-50</strain>
    </source>
</reference>
<dbReference type="PRINTS" id="PR00605">
    <property type="entry name" value="CYTCHROMECIC"/>
</dbReference>
<dbReference type="GO" id="GO:0009055">
    <property type="term" value="F:electron transfer activity"/>
    <property type="evidence" value="ECO:0007669"/>
    <property type="project" value="InterPro"/>
</dbReference>
<comment type="function">
    <text evidence="19">C-type cytochrome. Part of the cbb3-type cytochrome c oxidase complex.</text>
</comment>
<keyword evidence="16 19" id="KW-0408">Iron</keyword>
<dbReference type="GO" id="GO:0005506">
    <property type="term" value="F:iron ion binding"/>
    <property type="evidence" value="ECO:0007669"/>
    <property type="project" value="InterPro"/>
</dbReference>
<keyword evidence="9 22" id="KW-0812">Transmembrane</keyword>
<evidence type="ECO:0000256" key="16">
    <source>
        <dbReference type="ARBA" id="ARBA00023004"/>
    </source>
</evidence>
<keyword evidence="7 19" id="KW-0349">Heme</keyword>
<evidence type="ECO:0000256" key="8">
    <source>
        <dbReference type="ARBA" id="ARBA00022660"/>
    </source>
</evidence>
<dbReference type="PROSITE" id="PS51007">
    <property type="entry name" value="CYTC"/>
    <property type="match status" value="2"/>
</dbReference>
<evidence type="ECO:0000256" key="10">
    <source>
        <dbReference type="ARBA" id="ARBA00022723"/>
    </source>
</evidence>
<keyword evidence="4 19" id="KW-0813">Transport</keyword>
<dbReference type="PIRSF" id="PIRSF000006">
    <property type="entry name" value="Cbb3-Cox_fixP"/>
    <property type="match status" value="1"/>
</dbReference>
<evidence type="ECO:0000256" key="19">
    <source>
        <dbReference type="PIRNR" id="PIRNR000006"/>
    </source>
</evidence>
<dbReference type="RefSeq" id="WP_160765379.1">
    <property type="nucleotide sequence ID" value="NZ_WUPT01000003.1"/>
</dbReference>
<dbReference type="PANTHER" id="PTHR33751">
    <property type="entry name" value="CBB3-TYPE CYTOCHROME C OXIDASE SUBUNIT FIXP"/>
    <property type="match status" value="1"/>
</dbReference>
<dbReference type="UniPathway" id="UPA00705"/>
<dbReference type="Pfam" id="PF14715">
    <property type="entry name" value="FixP_N"/>
    <property type="match status" value="1"/>
</dbReference>
<evidence type="ECO:0000313" key="25">
    <source>
        <dbReference type="Proteomes" id="UP000480350"/>
    </source>
</evidence>
<dbReference type="GO" id="GO:0020037">
    <property type="term" value="F:heme binding"/>
    <property type="evidence" value="ECO:0007669"/>
    <property type="project" value="InterPro"/>
</dbReference>
<evidence type="ECO:0000256" key="5">
    <source>
        <dbReference type="ARBA" id="ARBA00022475"/>
    </source>
</evidence>
<evidence type="ECO:0000256" key="2">
    <source>
        <dbReference type="ARBA" id="ARBA00004673"/>
    </source>
</evidence>
<keyword evidence="12 19" id="KW-0375">Hydrogen ion transport</keyword>
<comment type="pathway">
    <text evidence="2 19">Energy metabolism; oxidative phosphorylation.</text>
</comment>
<dbReference type="InterPro" id="IPR004678">
    <property type="entry name" value="Cyt_c_oxidase_cbb3_su3"/>
</dbReference>
<evidence type="ECO:0000256" key="18">
    <source>
        <dbReference type="ARBA" id="ARBA00023136"/>
    </source>
</evidence>
<keyword evidence="10 19" id="KW-0479">Metal-binding</keyword>
<dbReference type="InterPro" id="IPR050597">
    <property type="entry name" value="Cytochrome_c_Oxidase_Subunit"/>
</dbReference>
<feature type="binding site" description="covalent" evidence="21">
    <location>
        <position position="127"/>
    </location>
    <ligand>
        <name>heme c</name>
        <dbReference type="ChEBI" id="CHEBI:61717"/>
        <label>1</label>
    </ligand>
</feature>
<evidence type="ECO:0000256" key="22">
    <source>
        <dbReference type="SAM" id="Phobius"/>
    </source>
</evidence>
<keyword evidence="13 19" id="KW-0249">Electron transport</keyword>
<feature type="domain" description="Cytochrome c" evidence="23">
    <location>
        <begin position="208"/>
        <end position="295"/>
    </location>
</feature>
<dbReference type="AlphaFoldDB" id="A0A7C9MCI4"/>
<reference evidence="24 25" key="2">
    <citation type="submission" date="2020-03" db="EMBL/GenBank/DDBJ databases">
        <title>Kangsaoukella pontilimi gen. nov., sp. nov., a new member of the family Rhodobacteraceae isolated from a tidal mudflat.</title>
        <authorList>
            <person name="Kim I.S."/>
        </authorList>
    </citation>
    <scope>NUCLEOTIDE SEQUENCE [LARGE SCALE GENOMIC DNA]</scope>
    <source>
        <strain evidence="24 25">GH1-50</strain>
    </source>
</reference>
<evidence type="ECO:0000256" key="20">
    <source>
        <dbReference type="PIRSR" id="PIRSR000006-1"/>
    </source>
</evidence>
<evidence type="ECO:0000313" key="24">
    <source>
        <dbReference type="EMBL" id="MXQ09453.1"/>
    </source>
</evidence>
<keyword evidence="25" id="KW-1185">Reference proteome</keyword>
<dbReference type="Gene3D" id="6.10.280.130">
    <property type="match status" value="1"/>
</dbReference>
<keyword evidence="11" id="KW-0677">Repeat</keyword>
<dbReference type="Pfam" id="PF00034">
    <property type="entry name" value="Cytochrom_C"/>
    <property type="match status" value="1"/>
</dbReference>
<dbReference type="GO" id="GO:0006119">
    <property type="term" value="P:oxidative phosphorylation"/>
    <property type="evidence" value="ECO:0007669"/>
    <property type="project" value="UniProtKB-UniPathway"/>
</dbReference>
<feature type="binding site" description="covalent" evidence="21">
    <location>
        <position position="224"/>
    </location>
    <ligand>
        <name>heme c</name>
        <dbReference type="ChEBI" id="CHEBI:61717"/>
        <label>2</label>
    </ligand>
</feature>
<feature type="transmembrane region" description="Helical" evidence="22">
    <location>
        <begin position="35"/>
        <end position="57"/>
    </location>
</feature>
<name>A0A7C9MCI4_9RHOB</name>
<comment type="subcellular location">
    <subcellularLocation>
        <location evidence="1 19">Cell inner membrane</location>
    </subcellularLocation>
</comment>
<feature type="binding site" description="axial binding residue" evidence="20">
    <location>
        <position position="266"/>
    </location>
    <ligand>
        <name>heme c</name>
        <dbReference type="ChEBI" id="CHEBI:61717"/>
        <label>1</label>
    </ligand>
    <ligandPart>
        <name>Fe</name>
        <dbReference type="ChEBI" id="CHEBI:18248"/>
    </ligandPart>
</feature>
<gene>
    <name evidence="24" type="primary">ccoP</name>
    <name evidence="24" type="ORF">GQ651_16525</name>
</gene>
<feature type="binding site" description="axial binding residue" evidence="20">
    <location>
        <position position="178"/>
    </location>
    <ligand>
        <name>heme c</name>
        <dbReference type="ChEBI" id="CHEBI:61717"/>
        <label>2</label>
    </ligand>
    <ligandPart>
        <name>Fe</name>
        <dbReference type="ChEBI" id="CHEBI:18248"/>
    </ligandPart>
</feature>
<evidence type="ECO:0000256" key="6">
    <source>
        <dbReference type="ARBA" id="ARBA00022519"/>
    </source>
</evidence>
<dbReference type="GO" id="GO:1902600">
    <property type="term" value="P:proton transmembrane transport"/>
    <property type="evidence" value="ECO:0007669"/>
    <property type="project" value="UniProtKB-KW"/>
</dbReference>
<accession>A0A7C9MCI4</accession>
<dbReference type="PANTHER" id="PTHR33751:SF1">
    <property type="entry name" value="CBB3-TYPE CYTOCHROME C OXIDASE SUBUNIT FIXP"/>
    <property type="match status" value="1"/>
</dbReference>
<keyword evidence="8 19" id="KW-0679">Respiratory chain</keyword>
<feature type="binding site" description="axial binding residue" evidence="20">
    <location>
        <position position="128"/>
    </location>
    <ligand>
        <name>heme c</name>
        <dbReference type="ChEBI" id="CHEBI:61717"/>
        <label>1</label>
    </ligand>
    <ligandPart>
        <name>Fe</name>
        <dbReference type="ChEBI" id="CHEBI:18248"/>
    </ligandPart>
</feature>
<dbReference type="InterPro" id="IPR032858">
    <property type="entry name" value="CcoP_N"/>
</dbReference>
<evidence type="ECO:0000256" key="4">
    <source>
        <dbReference type="ARBA" id="ARBA00022448"/>
    </source>
</evidence>
<evidence type="ECO:0000256" key="17">
    <source>
        <dbReference type="ARBA" id="ARBA00023065"/>
    </source>
</evidence>
<dbReference type="InterPro" id="IPR009056">
    <property type="entry name" value="Cyt_c-like_dom"/>
</dbReference>
<dbReference type="GO" id="GO:0016491">
    <property type="term" value="F:oxidoreductase activity"/>
    <property type="evidence" value="ECO:0007669"/>
    <property type="project" value="UniProtKB-KW"/>
</dbReference>
<evidence type="ECO:0000256" key="14">
    <source>
        <dbReference type="ARBA" id="ARBA00022989"/>
    </source>
</evidence>
<keyword evidence="18 19" id="KW-0472">Membrane</keyword>
<evidence type="ECO:0000256" key="12">
    <source>
        <dbReference type="ARBA" id="ARBA00022781"/>
    </source>
</evidence>
<evidence type="ECO:0000256" key="3">
    <source>
        <dbReference type="ARBA" id="ARBA00006113"/>
    </source>
</evidence>
<sequence>MSQNDDDQKTNELGYGTTGHSWDGIEEWNNPMPKWWVWTFWATVVWGILYTIAYPAWPLIERATPGILGQSTRADVAADIAAVNERNASLNEALAGIDLTTLADDADLHGYAVNKGRSVFLNNCSQCHGAGAAGVQAAGYPNLLDDAWLWGGQIDEIAYTVSHGIRNEQSLDARWSEMPAFGEILGEEEIAGVVQYVRQISGQEHEAALAAAGAETFLNECASCHGEQGMGDQSLGAPNLTDAIWLYGGSVETLTETVVNARFGVMPAWNEEFRGANGLTDAEINAVAAYVHQLGGGQ</sequence>
<dbReference type="SUPFAM" id="SSF46626">
    <property type="entry name" value="Cytochrome c"/>
    <property type="match status" value="2"/>
</dbReference>
<evidence type="ECO:0000256" key="11">
    <source>
        <dbReference type="ARBA" id="ARBA00022737"/>
    </source>
</evidence>
<dbReference type="GO" id="GO:0005886">
    <property type="term" value="C:plasma membrane"/>
    <property type="evidence" value="ECO:0007669"/>
    <property type="project" value="UniProtKB-SubCell"/>
</dbReference>
<feature type="binding site" description="axial binding residue" evidence="20">
    <location>
        <position position="225"/>
    </location>
    <ligand>
        <name>heme c</name>
        <dbReference type="ChEBI" id="CHEBI:61717"/>
        <label>2</label>
    </ligand>
    <ligandPart>
        <name>Fe</name>
        <dbReference type="ChEBI" id="CHEBI:18248"/>
    </ligandPart>
</feature>
<evidence type="ECO:0000256" key="15">
    <source>
        <dbReference type="ARBA" id="ARBA00023002"/>
    </source>
</evidence>
<evidence type="ECO:0000259" key="23">
    <source>
        <dbReference type="PROSITE" id="PS51007"/>
    </source>
</evidence>
<comment type="cofactor">
    <cofactor evidence="19 21">
        <name>heme c</name>
        <dbReference type="ChEBI" id="CHEBI:61717"/>
    </cofactor>
    <text evidence="19 21">Binds 2 heme C groups per subunit.</text>
</comment>
<dbReference type="NCBIfam" id="TIGR00782">
    <property type="entry name" value="ccoP"/>
    <property type="match status" value="1"/>
</dbReference>
<dbReference type="InterPro" id="IPR038414">
    <property type="entry name" value="CcoP_N_sf"/>
</dbReference>
<proteinExistence type="inferred from homology"/>
<dbReference type="Gene3D" id="1.10.760.10">
    <property type="entry name" value="Cytochrome c-like domain"/>
    <property type="match status" value="2"/>
</dbReference>
<feature type="binding site" description="covalent" evidence="21">
    <location>
        <position position="221"/>
    </location>
    <ligand>
        <name>heme c</name>
        <dbReference type="ChEBI" id="CHEBI:61717"/>
        <label>2</label>
    </ligand>
</feature>